<reference evidence="7 8" key="1">
    <citation type="submission" date="2017-10" db="EMBL/GenBank/DDBJ databases">
        <title>Comparative genomics between pathogenic Norcardia.</title>
        <authorList>
            <person name="Zeng L."/>
        </authorList>
    </citation>
    <scope>NUCLEOTIDE SEQUENCE [LARGE SCALE GENOMIC DNA]</scope>
    <source>
        <strain evidence="7 8">NC_YFY_NT001</strain>
    </source>
</reference>
<gene>
    <name evidence="7" type="ORF">CRH09_11165</name>
</gene>
<dbReference type="Pfam" id="PF07690">
    <property type="entry name" value="MFS_1"/>
    <property type="match status" value="1"/>
</dbReference>
<name>A0A291RH75_9NOCA</name>
<dbReference type="GeneID" id="88357966"/>
<dbReference type="InterPro" id="IPR020846">
    <property type="entry name" value="MFS_dom"/>
</dbReference>
<evidence type="ECO:0000256" key="4">
    <source>
        <dbReference type="ARBA" id="ARBA00023136"/>
    </source>
</evidence>
<dbReference type="InterPro" id="IPR036259">
    <property type="entry name" value="MFS_trans_sf"/>
</dbReference>
<feature type="transmembrane region" description="Helical" evidence="5">
    <location>
        <begin position="256"/>
        <end position="283"/>
    </location>
</feature>
<feature type="transmembrane region" description="Helical" evidence="5">
    <location>
        <begin position="163"/>
        <end position="184"/>
    </location>
</feature>
<dbReference type="GO" id="GO:0022857">
    <property type="term" value="F:transmembrane transporter activity"/>
    <property type="evidence" value="ECO:0007669"/>
    <property type="project" value="InterPro"/>
</dbReference>
<evidence type="ECO:0000259" key="6">
    <source>
        <dbReference type="PROSITE" id="PS50850"/>
    </source>
</evidence>
<evidence type="ECO:0000256" key="2">
    <source>
        <dbReference type="ARBA" id="ARBA00022692"/>
    </source>
</evidence>
<feature type="transmembrane region" description="Helical" evidence="5">
    <location>
        <begin position="44"/>
        <end position="62"/>
    </location>
</feature>
<dbReference type="Gene3D" id="1.20.1250.20">
    <property type="entry name" value="MFS general substrate transporter like domains"/>
    <property type="match status" value="1"/>
</dbReference>
<protein>
    <submittedName>
        <fullName evidence="7">MFS transporter</fullName>
    </submittedName>
</protein>
<dbReference type="Proteomes" id="UP000221961">
    <property type="component" value="Chromosome"/>
</dbReference>
<dbReference type="KEGG" id="ntp:CRH09_11165"/>
<feature type="transmembrane region" description="Helical" evidence="5">
    <location>
        <begin position="349"/>
        <end position="371"/>
    </location>
</feature>
<organism evidence="7 8">
    <name type="scientific">Nocardia terpenica</name>
    <dbReference type="NCBI Taxonomy" id="455432"/>
    <lineage>
        <taxon>Bacteria</taxon>
        <taxon>Bacillati</taxon>
        <taxon>Actinomycetota</taxon>
        <taxon>Actinomycetes</taxon>
        <taxon>Mycobacteriales</taxon>
        <taxon>Nocardiaceae</taxon>
        <taxon>Nocardia</taxon>
    </lineage>
</organism>
<dbReference type="InterPro" id="IPR011701">
    <property type="entry name" value="MFS"/>
</dbReference>
<dbReference type="EMBL" id="CP023778">
    <property type="protein sequence ID" value="ATL66685.1"/>
    <property type="molecule type" value="Genomic_DNA"/>
</dbReference>
<dbReference type="Gene3D" id="1.20.1720.10">
    <property type="entry name" value="Multidrug resistance protein D"/>
    <property type="match status" value="1"/>
</dbReference>
<dbReference type="AlphaFoldDB" id="A0A291RH75"/>
<dbReference type="PANTHER" id="PTHR42718">
    <property type="entry name" value="MAJOR FACILITATOR SUPERFAMILY MULTIDRUG TRANSPORTER MFSC"/>
    <property type="match status" value="1"/>
</dbReference>
<evidence type="ECO:0000313" key="8">
    <source>
        <dbReference type="Proteomes" id="UP000221961"/>
    </source>
</evidence>
<feature type="transmembrane region" description="Helical" evidence="5">
    <location>
        <begin position="326"/>
        <end position="343"/>
    </location>
</feature>
<feature type="transmembrane region" description="Helical" evidence="5">
    <location>
        <begin position="422"/>
        <end position="443"/>
    </location>
</feature>
<comment type="subcellular location">
    <subcellularLocation>
        <location evidence="1">Cell membrane</location>
        <topology evidence="1">Multi-pass membrane protein</topology>
    </subcellularLocation>
</comment>
<dbReference type="PANTHER" id="PTHR42718:SF49">
    <property type="entry name" value="EXPORT PROTEIN"/>
    <property type="match status" value="1"/>
</dbReference>
<keyword evidence="3 5" id="KW-1133">Transmembrane helix</keyword>
<feature type="transmembrane region" description="Helical" evidence="5">
    <location>
        <begin position="224"/>
        <end position="244"/>
    </location>
</feature>
<feature type="transmembrane region" description="Helical" evidence="5">
    <location>
        <begin position="131"/>
        <end position="151"/>
    </location>
</feature>
<dbReference type="PROSITE" id="PS50850">
    <property type="entry name" value="MFS"/>
    <property type="match status" value="1"/>
</dbReference>
<evidence type="ECO:0000256" key="3">
    <source>
        <dbReference type="ARBA" id="ARBA00022989"/>
    </source>
</evidence>
<evidence type="ECO:0000256" key="5">
    <source>
        <dbReference type="SAM" id="Phobius"/>
    </source>
</evidence>
<dbReference type="GO" id="GO:0005886">
    <property type="term" value="C:plasma membrane"/>
    <property type="evidence" value="ECO:0007669"/>
    <property type="project" value="UniProtKB-SubCell"/>
</dbReference>
<keyword evidence="4 5" id="KW-0472">Membrane</keyword>
<feature type="transmembrane region" description="Helical" evidence="5">
    <location>
        <begin position="74"/>
        <end position="100"/>
    </location>
</feature>
<evidence type="ECO:0000256" key="1">
    <source>
        <dbReference type="ARBA" id="ARBA00004651"/>
    </source>
</evidence>
<keyword evidence="2 5" id="KW-0812">Transmembrane</keyword>
<sequence length="464" mass="45723">MGTQQTRTLAVAAAGTLLTLVAFTATLATINPTAVGLGADTAGRTWILSSMSIGLGAVLLSAGTLADDHGRRRVFVAGAIVLAAASVVAALAPGVLPFVLARVAQGVGGAALIASSLGLIAHAFPVGPARATASGVWGAAVGGGIALGPLLGAGSDRIVDWRAAHWVIAGGALILAVAAHRLVAESRAEHGRALDIPGTVLLAAGMSTLLAALIIGRSGWTRPVVGALAFAAAVLLAAFVLVELRSRSAMLDLRLFAAPAFLAATAAAFATGAGVIALMSYLLGFAVTALGFSTLGSAWLMFGWSATSMVTALIARRIRVSGRMQLAVGLAAVGLGQLSLLGIDGSAGWLRLLPCLIATGVVSGVVNAALGREAVASVPAGRGSLGSGANNTARYVGSAVGVTVVAVLAARPAGAAEAELLAGWNHATIVTAVVSFAGALLVLACRPSRVPDPAPAAVPVETAS</sequence>
<feature type="transmembrane region" description="Helical" evidence="5">
    <location>
        <begin position="392"/>
        <end position="410"/>
    </location>
</feature>
<evidence type="ECO:0000313" key="7">
    <source>
        <dbReference type="EMBL" id="ATL66685.1"/>
    </source>
</evidence>
<feature type="transmembrane region" description="Helical" evidence="5">
    <location>
        <begin position="196"/>
        <end position="218"/>
    </location>
</feature>
<feature type="transmembrane region" description="Helical" evidence="5">
    <location>
        <begin position="289"/>
        <end position="314"/>
    </location>
</feature>
<dbReference type="SUPFAM" id="SSF103473">
    <property type="entry name" value="MFS general substrate transporter"/>
    <property type="match status" value="1"/>
</dbReference>
<feature type="domain" description="Major facilitator superfamily (MFS) profile" evidence="6">
    <location>
        <begin position="8"/>
        <end position="450"/>
    </location>
</feature>
<proteinExistence type="predicted"/>
<dbReference type="RefSeq" id="WP_098693867.1">
    <property type="nucleotide sequence ID" value="NZ_CP023778.1"/>
</dbReference>
<feature type="transmembrane region" description="Helical" evidence="5">
    <location>
        <begin position="106"/>
        <end position="124"/>
    </location>
</feature>
<accession>A0A291RH75</accession>